<dbReference type="RefSeq" id="WP_205387358.1">
    <property type="nucleotide sequence ID" value="NZ_JAFFZS010000073.1"/>
</dbReference>
<accession>A0ABS2W1I4</accession>
<dbReference type="InterPro" id="IPR011989">
    <property type="entry name" value="ARM-like"/>
</dbReference>
<comment type="caution">
    <text evidence="1">The sequence shown here is derived from an EMBL/GenBank/DDBJ whole genome shotgun (WGS) entry which is preliminary data.</text>
</comment>
<dbReference type="Proteomes" id="UP000788262">
    <property type="component" value="Unassembled WGS sequence"/>
</dbReference>
<proteinExistence type="predicted"/>
<keyword evidence="2" id="KW-1185">Reference proteome</keyword>
<evidence type="ECO:0000313" key="2">
    <source>
        <dbReference type="Proteomes" id="UP000788262"/>
    </source>
</evidence>
<evidence type="ECO:0000313" key="1">
    <source>
        <dbReference type="EMBL" id="MBN0049243.1"/>
    </source>
</evidence>
<dbReference type="SUPFAM" id="SSF48371">
    <property type="entry name" value="ARM repeat"/>
    <property type="match status" value="1"/>
</dbReference>
<gene>
    <name evidence="1" type="ORF">JS756_35315</name>
</gene>
<reference evidence="1 2" key="1">
    <citation type="submission" date="2021-02" db="EMBL/GenBank/DDBJ databases">
        <title>Whole genome sequencing of Streptomyces actuosus VRA1.</title>
        <authorList>
            <person name="Sen G."/>
            <person name="Sen A."/>
        </authorList>
    </citation>
    <scope>NUCLEOTIDE SEQUENCE [LARGE SCALE GENOMIC DNA]</scope>
    <source>
        <strain evidence="1 2">VRA1</strain>
    </source>
</reference>
<name>A0ABS2W1I4_STRAS</name>
<organism evidence="1 2">
    <name type="scientific">Streptomyces actuosus</name>
    <dbReference type="NCBI Taxonomy" id="1885"/>
    <lineage>
        <taxon>Bacteria</taxon>
        <taxon>Bacillati</taxon>
        <taxon>Actinomycetota</taxon>
        <taxon>Actinomycetes</taxon>
        <taxon>Kitasatosporales</taxon>
        <taxon>Streptomycetaceae</taxon>
        <taxon>Streptomyces</taxon>
    </lineage>
</organism>
<protein>
    <submittedName>
        <fullName evidence="1">PE-PGRS family protein</fullName>
    </submittedName>
</protein>
<dbReference type="EMBL" id="JAFFZS010000073">
    <property type="protein sequence ID" value="MBN0049243.1"/>
    <property type="molecule type" value="Genomic_DNA"/>
</dbReference>
<dbReference type="InterPro" id="IPR016024">
    <property type="entry name" value="ARM-type_fold"/>
</dbReference>
<sequence>MTGEKDKLMAMLRRTGLHIAGGWRTEEVVPPRAAWRLVVAGEARPTVSVRADRADLVAELNAQWHRLGTESGIFGGDGVFLIDVAGNWTGCAPRPWTRVQLTEQWDLAGVLGERPGQPEFVTLAMDGDTLLGVTTEEDEVWLIVVDHLRERQEEAARAAAQESPRERAAAWTSLFQGPGSSQRVREMWAHGLALNPATPDDLRARLLGVSHFLLWRRLPAAVVEAAIVHPDGKVRQLLAEAQPGLTAEQWTRLILGERESRPRWILTLLAADQRAELTGAAYEQLATDPSVRVREETARLRGLPVRILTALAGDDDPSVRASACQRAWPHLDGPARRKLLSDPSGKVRIEALLRYHREHPMPRSVFDTEGVRERAVESCRLEHGLAEHLARHGEPAQRSSLAGNPHLDPDLVGLLAQDPDENVRFVVATRADITEEQRAGIPIDFDPRVHYYPLDWVMALHEDPGAMRRLAASSHPLIRRSVARARHLPADVVERLARDDDRVVQLFLAESCDDAPADMLLRVWQWWTGSLSTPDRPHGHPNFPRRDLLRYANDPNARMRQLALDDPKSTPELVETFSRDSSEEVRHRAASDPRLSPASAVRLLDDPHERVRYAAALHPRLPARVIIRLLRDADTAQTAARHPALPVPVMEQMLQRIQHPAPVTPGP</sequence>
<dbReference type="Gene3D" id="1.25.10.10">
    <property type="entry name" value="Leucine-rich Repeat Variant"/>
    <property type="match status" value="2"/>
</dbReference>